<sequence length="344" mass="36729">MATTTSSGFSNCSASGKSDPLRFLAVFSFIALLLVSCKDGQAAPSAAESAAPWKPLPAGLSDRFSDEKAYQHVSRIVSIGPRPPESEGFEKTLRYLEEQLTACGWTPQRQPFRAATPVGPVSFTNLIARHQGDRAPSTVVLGGHIDSKKMDVPFVGANDGGSSTGILLELARVLDSEPGAADGIELAFFDGEEAMRPNITPRDGLYGSKYYAHSISARPARPRFGVVLDIVGDGKFPLFFNADTPAPFREAVVAAADEIDFPQGFGPSPGLIIDDHVPLQQAGIPCLHLIGDFTVIDYWHTERDTLENISPEMLGKVGRLTLDFLSTQGLADSPGSPAGKAEEE</sequence>
<evidence type="ECO:0000313" key="5">
    <source>
        <dbReference type="Proteomes" id="UP001476282"/>
    </source>
</evidence>
<evidence type="ECO:0000259" key="3">
    <source>
        <dbReference type="Pfam" id="PF04389"/>
    </source>
</evidence>
<keyword evidence="5" id="KW-1185">Reference proteome</keyword>
<dbReference type="PANTHER" id="PTHR12283">
    <property type="entry name" value="GLUTAMINYL-PEPTIDE CYCLOTRANSFERASE"/>
    <property type="match status" value="1"/>
</dbReference>
<protein>
    <recommendedName>
        <fullName evidence="3">Peptidase M28 domain-containing protein</fullName>
    </recommendedName>
</protein>
<dbReference type="Gene3D" id="3.40.630.10">
    <property type="entry name" value="Zn peptidases"/>
    <property type="match status" value="1"/>
</dbReference>
<dbReference type="InterPro" id="IPR007484">
    <property type="entry name" value="Peptidase_M28"/>
</dbReference>
<dbReference type="Pfam" id="PF04389">
    <property type="entry name" value="Peptidase_M28"/>
    <property type="match status" value="1"/>
</dbReference>
<name>A0ABP9UKW5_9BACT</name>
<evidence type="ECO:0000313" key="4">
    <source>
        <dbReference type="EMBL" id="GAA5482250.1"/>
    </source>
</evidence>
<keyword evidence="2" id="KW-0012">Acyltransferase</keyword>
<comment type="caution">
    <text evidence="4">The sequence shown here is derived from an EMBL/GenBank/DDBJ whole genome shotgun (WGS) entry which is preliminary data.</text>
</comment>
<reference evidence="4 5" key="1">
    <citation type="submission" date="2024-02" db="EMBL/GenBank/DDBJ databases">
        <title>Haloferula sargassicola NBRC 104335.</title>
        <authorList>
            <person name="Ichikawa N."/>
            <person name="Katano-Makiyama Y."/>
            <person name="Hidaka K."/>
        </authorList>
    </citation>
    <scope>NUCLEOTIDE SEQUENCE [LARGE SCALE GENOMIC DNA]</scope>
    <source>
        <strain evidence="4 5">NBRC 104335</strain>
    </source>
</reference>
<feature type="domain" description="Peptidase M28" evidence="3">
    <location>
        <begin position="125"/>
        <end position="324"/>
    </location>
</feature>
<proteinExistence type="predicted"/>
<organism evidence="4 5">
    <name type="scientific">Haloferula sargassicola</name>
    <dbReference type="NCBI Taxonomy" id="490096"/>
    <lineage>
        <taxon>Bacteria</taxon>
        <taxon>Pseudomonadati</taxon>
        <taxon>Verrucomicrobiota</taxon>
        <taxon>Verrucomicrobiia</taxon>
        <taxon>Verrucomicrobiales</taxon>
        <taxon>Verrucomicrobiaceae</taxon>
        <taxon>Haloferula</taxon>
    </lineage>
</organism>
<dbReference type="InterPro" id="IPR040234">
    <property type="entry name" value="QC/QCL"/>
</dbReference>
<dbReference type="RefSeq" id="WP_353566397.1">
    <property type="nucleotide sequence ID" value="NZ_BAABRI010000007.1"/>
</dbReference>
<dbReference type="Proteomes" id="UP001476282">
    <property type="component" value="Unassembled WGS sequence"/>
</dbReference>
<dbReference type="EMBL" id="BAABRI010000007">
    <property type="protein sequence ID" value="GAA5482250.1"/>
    <property type="molecule type" value="Genomic_DNA"/>
</dbReference>
<dbReference type="PANTHER" id="PTHR12283:SF6">
    <property type="entry name" value="GLUTAMINYL-PEPTIDE CYCLOTRANSFERASE-RELATED"/>
    <property type="match status" value="1"/>
</dbReference>
<evidence type="ECO:0000256" key="2">
    <source>
        <dbReference type="ARBA" id="ARBA00023315"/>
    </source>
</evidence>
<accession>A0ABP9UKW5</accession>
<keyword evidence="1" id="KW-0808">Transferase</keyword>
<gene>
    <name evidence="4" type="ORF">Hsar01_01468</name>
</gene>
<dbReference type="SUPFAM" id="SSF53187">
    <property type="entry name" value="Zn-dependent exopeptidases"/>
    <property type="match status" value="1"/>
</dbReference>
<evidence type="ECO:0000256" key="1">
    <source>
        <dbReference type="ARBA" id="ARBA00022679"/>
    </source>
</evidence>